<dbReference type="Proteomes" id="UP000808337">
    <property type="component" value="Unassembled WGS sequence"/>
</dbReference>
<evidence type="ECO:0000259" key="6">
    <source>
        <dbReference type="PROSITE" id="PS51349"/>
    </source>
</evidence>
<evidence type="ECO:0000313" key="8">
    <source>
        <dbReference type="Proteomes" id="UP000808337"/>
    </source>
</evidence>
<evidence type="ECO:0000256" key="5">
    <source>
        <dbReference type="PIRSR" id="PIRSR000138-2"/>
    </source>
</evidence>
<feature type="binding site" evidence="5">
    <location>
        <position position="148"/>
    </location>
    <ligand>
        <name>FMN</name>
        <dbReference type="ChEBI" id="CHEBI:58210"/>
    </ligand>
</feature>
<dbReference type="GO" id="GO:0010181">
    <property type="term" value="F:FMN binding"/>
    <property type="evidence" value="ECO:0007669"/>
    <property type="project" value="InterPro"/>
</dbReference>
<sequence length="421" mass="45775">MLSLQRQREIYINGLAGYVPKTPLSFAGLEQRARQILSEPAFAYLAGGAGRETTIDSNRQALDKIKIHPHMLGGVQEVSMLLMWREHTLPAPFMLAPIGVLELAHREADKAVAKAAASTHTPMIISSQASFPMEEIASQLDSNPRLFQLYYSKSKELSQSFIRRAEAIGCSALVVTLDTTLLGWRVRDLDLGYSPFILGKGIAQYYSDPVFNALPDPPDNSSFKPPLTLSLIKSIISLNSRMPGGLISNLQSKRAMKAVRKFLSVFNNPGMNWDDIALIRSWTKMPIYLKGIIRPDDALRAAAAGVDGIIISNHGGRQIDGSVSTVEVLPSIVKAVNGKMEIWIDSGIRTGSDVFKCLALGAKGVLIGRPYAYALACGGTKGVVDCISNIQAELELIMALSGCKTLADINVDLISHPWNTK</sequence>
<comment type="cofactor">
    <cofactor evidence="1">
        <name>FMN</name>
        <dbReference type="ChEBI" id="CHEBI:58210"/>
    </cofactor>
</comment>
<keyword evidence="2" id="KW-0560">Oxidoreductase</keyword>
<feature type="binding site" evidence="5">
    <location>
        <begin position="368"/>
        <end position="369"/>
    </location>
    <ligand>
        <name>FMN</name>
        <dbReference type="ChEBI" id="CHEBI:58210"/>
    </ligand>
</feature>
<feature type="binding site" evidence="5">
    <location>
        <position position="150"/>
    </location>
    <ligand>
        <name>glyoxylate</name>
        <dbReference type="ChEBI" id="CHEBI:36655"/>
    </ligand>
</feature>
<keyword evidence="5" id="KW-0285">Flavoprotein</keyword>
<gene>
    <name evidence="7" type="ORF">IPP15_16715</name>
</gene>
<dbReference type="SUPFAM" id="SSF51395">
    <property type="entry name" value="FMN-linked oxidoreductases"/>
    <property type="match status" value="1"/>
</dbReference>
<feature type="binding site" evidence="5">
    <location>
        <position position="312"/>
    </location>
    <ligand>
        <name>FMN</name>
        <dbReference type="ChEBI" id="CHEBI:58210"/>
    </ligand>
</feature>
<feature type="domain" description="FMN hydroxy acid dehydrogenase" evidence="6">
    <location>
        <begin position="18"/>
        <end position="419"/>
    </location>
</feature>
<feature type="active site" description="Proton acceptor" evidence="4">
    <location>
        <position position="314"/>
    </location>
</feature>
<protein>
    <submittedName>
        <fullName evidence="7">Alpha-hydroxy-acid oxidizing protein</fullName>
    </submittedName>
</protein>
<feature type="binding site" evidence="5">
    <location>
        <begin position="345"/>
        <end position="349"/>
    </location>
    <ligand>
        <name>FMN</name>
        <dbReference type="ChEBI" id="CHEBI:58210"/>
    </ligand>
</feature>
<name>A0A9D7XTQ6_9BACT</name>
<dbReference type="Pfam" id="PF01070">
    <property type="entry name" value="FMN_dh"/>
    <property type="match status" value="1"/>
</dbReference>
<proteinExistence type="inferred from homology"/>
<evidence type="ECO:0000256" key="2">
    <source>
        <dbReference type="ARBA" id="ARBA00023002"/>
    </source>
</evidence>
<feature type="binding site" evidence="5">
    <location>
        <position position="126"/>
    </location>
    <ligand>
        <name>FMN</name>
        <dbReference type="ChEBI" id="CHEBI:58210"/>
    </ligand>
</feature>
<dbReference type="InterPro" id="IPR000262">
    <property type="entry name" value="FMN-dep_DH"/>
</dbReference>
<dbReference type="PANTHER" id="PTHR10578:SF143">
    <property type="entry name" value="FMN-DEPENDENT ALPHA-HYDROXY ACID DEHYDROGENASE PB1A11.03"/>
    <property type="match status" value="1"/>
</dbReference>
<feature type="binding site" evidence="5">
    <location>
        <position position="176"/>
    </location>
    <ligand>
        <name>FMN</name>
        <dbReference type="ChEBI" id="CHEBI:58210"/>
    </ligand>
</feature>
<feature type="binding site" evidence="5">
    <location>
        <position position="314"/>
    </location>
    <ligand>
        <name>glyoxylate</name>
        <dbReference type="ChEBI" id="CHEBI:36655"/>
    </ligand>
</feature>
<dbReference type="AlphaFoldDB" id="A0A9D7XTQ6"/>
<dbReference type="Gene3D" id="3.20.20.70">
    <property type="entry name" value="Aldolase class I"/>
    <property type="match status" value="1"/>
</dbReference>
<organism evidence="7 8">
    <name type="scientific">Candidatus Opimibacter skivensis</name>
    <dbReference type="NCBI Taxonomy" id="2982028"/>
    <lineage>
        <taxon>Bacteria</taxon>
        <taxon>Pseudomonadati</taxon>
        <taxon>Bacteroidota</taxon>
        <taxon>Saprospiria</taxon>
        <taxon>Saprospirales</taxon>
        <taxon>Saprospiraceae</taxon>
        <taxon>Candidatus Opimibacter</taxon>
    </lineage>
</organism>
<feature type="binding site" evidence="5">
    <location>
        <position position="44"/>
    </location>
    <ligand>
        <name>glyoxylate</name>
        <dbReference type="ChEBI" id="CHEBI:36655"/>
    </ligand>
</feature>
<comment type="similarity">
    <text evidence="3">Belongs to the FMN-dependent alpha-hydroxy acid dehydrogenase family.</text>
</comment>
<dbReference type="InterPro" id="IPR008259">
    <property type="entry name" value="FMN_hydac_DH_AS"/>
</dbReference>
<evidence type="ECO:0000256" key="3">
    <source>
        <dbReference type="ARBA" id="ARBA00024042"/>
    </source>
</evidence>
<reference evidence="7 8" key="1">
    <citation type="submission" date="2020-10" db="EMBL/GenBank/DDBJ databases">
        <title>Connecting structure to function with the recovery of over 1000 high-quality activated sludge metagenome-assembled genomes encoding full-length rRNA genes using long-read sequencing.</title>
        <authorList>
            <person name="Singleton C.M."/>
            <person name="Petriglieri F."/>
            <person name="Kristensen J.M."/>
            <person name="Kirkegaard R.H."/>
            <person name="Michaelsen T.Y."/>
            <person name="Andersen M.H."/>
            <person name="Karst S.M."/>
            <person name="Dueholm M.S."/>
            <person name="Nielsen P.H."/>
            <person name="Albertsen M."/>
        </authorList>
    </citation>
    <scope>NUCLEOTIDE SEQUENCE [LARGE SCALE GENOMIC DNA]</scope>
    <source>
        <strain evidence="7">Ribe_18-Q3-R11-54_MAXAC.273</strain>
    </source>
</reference>
<dbReference type="InterPro" id="IPR013785">
    <property type="entry name" value="Aldolase_TIM"/>
</dbReference>
<evidence type="ECO:0000313" key="7">
    <source>
        <dbReference type="EMBL" id="MBK9983983.1"/>
    </source>
</evidence>
<feature type="binding site" evidence="5">
    <location>
        <position position="290"/>
    </location>
    <ligand>
        <name>FMN</name>
        <dbReference type="ChEBI" id="CHEBI:58210"/>
    </ligand>
</feature>
<evidence type="ECO:0000256" key="1">
    <source>
        <dbReference type="ARBA" id="ARBA00001917"/>
    </source>
</evidence>
<dbReference type="PROSITE" id="PS51349">
    <property type="entry name" value="FMN_HYDROXY_ACID_DH_2"/>
    <property type="match status" value="1"/>
</dbReference>
<dbReference type="EMBL" id="JADKGY010000029">
    <property type="protein sequence ID" value="MBK9983983.1"/>
    <property type="molecule type" value="Genomic_DNA"/>
</dbReference>
<feature type="binding site" evidence="5">
    <location>
        <position position="185"/>
    </location>
    <ligand>
        <name>glyoxylate</name>
        <dbReference type="ChEBI" id="CHEBI:36655"/>
    </ligand>
</feature>
<dbReference type="GO" id="GO:0016491">
    <property type="term" value="F:oxidoreductase activity"/>
    <property type="evidence" value="ECO:0007669"/>
    <property type="project" value="UniProtKB-KW"/>
</dbReference>
<comment type="caution">
    <text evidence="7">The sequence shown here is derived from an EMBL/GenBank/DDBJ whole genome shotgun (WGS) entry which is preliminary data.</text>
</comment>
<feature type="binding site" evidence="5">
    <location>
        <position position="317"/>
    </location>
    <ligand>
        <name>glyoxylate</name>
        <dbReference type="ChEBI" id="CHEBI:36655"/>
    </ligand>
</feature>
<accession>A0A9D7XTQ6</accession>
<keyword evidence="5" id="KW-0288">FMN</keyword>
<feature type="binding site" evidence="5">
    <location>
        <begin position="97"/>
        <end position="99"/>
    </location>
    <ligand>
        <name>FMN</name>
        <dbReference type="ChEBI" id="CHEBI:58210"/>
    </ligand>
</feature>
<dbReference type="PROSITE" id="PS00557">
    <property type="entry name" value="FMN_HYDROXY_ACID_DH_1"/>
    <property type="match status" value="1"/>
</dbReference>
<dbReference type="PANTHER" id="PTHR10578">
    <property type="entry name" value="S -2-HYDROXY-ACID OXIDASE-RELATED"/>
    <property type="match status" value="1"/>
</dbReference>
<dbReference type="PIRSF" id="PIRSF000138">
    <property type="entry name" value="Al-hdrx_acd_dh"/>
    <property type="match status" value="1"/>
</dbReference>
<evidence type="ECO:0000256" key="4">
    <source>
        <dbReference type="PIRSR" id="PIRSR000138-1"/>
    </source>
</evidence>
<dbReference type="InterPro" id="IPR012133">
    <property type="entry name" value="Alpha-hydoxy_acid_DH_FMN"/>
</dbReference>
<dbReference type="InterPro" id="IPR037396">
    <property type="entry name" value="FMN_HAD"/>
</dbReference>